<protein>
    <submittedName>
        <fullName evidence="1">Uncharacterized protein</fullName>
    </submittedName>
</protein>
<dbReference type="Proteomes" id="UP000027195">
    <property type="component" value="Unassembled WGS sequence"/>
</dbReference>
<proteinExistence type="predicted"/>
<sequence>MFPGLSDPRRRVNTSQPVPFPEPFRFVASPLQGPPAANHIVHTDEGLKFLEEIPIAVRIQEQRELTKLRYVLRRRRKANPSSLKHRILRRIIYPTAQKIFTPLCLFLNVIYEDRHRMLSYAVFEPDTWPKMFTEQQARHRASTAWESHINSMIGEWTNSNIISVILVSSVGAPHLTALLPP</sequence>
<dbReference type="AlphaFoldDB" id="A0A067MMW4"/>
<gene>
    <name evidence="1" type="ORF">BOTBODRAFT_225313</name>
</gene>
<keyword evidence="2" id="KW-1185">Reference proteome</keyword>
<accession>A0A067MMW4</accession>
<dbReference type="OrthoDB" id="3237766at2759"/>
<name>A0A067MMW4_BOTB1</name>
<evidence type="ECO:0000313" key="2">
    <source>
        <dbReference type="Proteomes" id="UP000027195"/>
    </source>
</evidence>
<reference evidence="2" key="1">
    <citation type="journal article" date="2014" name="Proc. Natl. Acad. Sci. U.S.A.">
        <title>Extensive sampling of basidiomycete genomes demonstrates inadequacy of the white-rot/brown-rot paradigm for wood decay fungi.</title>
        <authorList>
            <person name="Riley R."/>
            <person name="Salamov A.A."/>
            <person name="Brown D.W."/>
            <person name="Nagy L.G."/>
            <person name="Floudas D."/>
            <person name="Held B.W."/>
            <person name="Levasseur A."/>
            <person name="Lombard V."/>
            <person name="Morin E."/>
            <person name="Otillar R."/>
            <person name="Lindquist E.A."/>
            <person name="Sun H."/>
            <person name="LaButti K.M."/>
            <person name="Schmutz J."/>
            <person name="Jabbour D."/>
            <person name="Luo H."/>
            <person name="Baker S.E."/>
            <person name="Pisabarro A.G."/>
            <person name="Walton J.D."/>
            <person name="Blanchette R.A."/>
            <person name="Henrissat B."/>
            <person name="Martin F."/>
            <person name="Cullen D."/>
            <person name="Hibbett D.S."/>
            <person name="Grigoriev I.V."/>
        </authorList>
    </citation>
    <scope>NUCLEOTIDE SEQUENCE [LARGE SCALE GENOMIC DNA]</scope>
    <source>
        <strain evidence="2">FD-172 SS1</strain>
    </source>
</reference>
<dbReference type="HOGENOM" id="CLU_1488763_0_0_1"/>
<dbReference type="InParanoid" id="A0A067MMW4"/>
<dbReference type="EMBL" id="KL198025">
    <property type="protein sequence ID" value="KDQ17118.1"/>
    <property type="molecule type" value="Genomic_DNA"/>
</dbReference>
<organism evidence="1 2">
    <name type="scientific">Botryobasidium botryosum (strain FD-172 SS1)</name>
    <dbReference type="NCBI Taxonomy" id="930990"/>
    <lineage>
        <taxon>Eukaryota</taxon>
        <taxon>Fungi</taxon>
        <taxon>Dikarya</taxon>
        <taxon>Basidiomycota</taxon>
        <taxon>Agaricomycotina</taxon>
        <taxon>Agaricomycetes</taxon>
        <taxon>Cantharellales</taxon>
        <taxon>Botryobasidiaceae</taxon>
        <taxon>Botryobasidium</taxon>
    </lineage>
</organism>
<evidence type="ECO:0000313" key="1">
    <source>
        <dbReference type="EMBL" id="KDQ17118.1"/>
    </source>
</evidence>